<evidence type="ECO:0000256" key="1">
    <source>
        <dbReference type="ARBA" id="ARBA00005896"/>
    </source>
</evidence>
<evidence type="ECO:0000256" key="3">
    <source>
        <dbReference type="ARBA" id="ARBA00022964"/>
    </source>
</evidence>
<dbReference type="InterPro" id="IPR042098">
    <property type="entry name" value="TauD-like_sf"/>
</dbReference>
<dbReference type="InterPro" id="IPR003819">
    <property type="entry name" value="TauD/TfdA-like"/>
</dbReference>
<evidence type="ECO:0000313" key="8">
    <source>
        <dbReference type="EMBL" id="MFC5497049.1"/>
    </source>
</evidence>
<feature type="domain" description="TauD/TfdA-like" evidence="7">
    <location>
        <begin position="15"/>
        <end position="277"/>
    </location>
</feature>
<evidence type="ECO:0000313" key="9">
    <source>
        <dbReference type="Proteomes" id="UP001596037"/>
    </source>
</evidence>
<dbReference type="Pfam" id="PF02668">
    <property type="entry name" value="TauD"/>
    <property type="match status" value="1"/>
</dbReference>
<gene>
    <name evidence="8" type="ORF">ACFPOE_05850</name>
</gene>
<dbReference type="GO" id="GO:0051213">
    <property type="term" value="F:dioxygenase activity"/>
    <property type="evidence" value="ECO:0007669"/>
    <property type="project" value="UniProtKB-KW"/>
</dbReference>
<evidence type="ECO:0000256" key="4">
    <source>
        <dbReference type="ARBA" id="ARBA00023002"/>
    </source>
</evidence>
<keyword evidence="3 8" id="KW-0223">Dioxygenase</keyword>
<dbReference type="Gene3D" id="3.60.130.10">
    <property type="entry name" value="Clavaminate synthase-like"/>
    <property type="match status" value="1"/>
</dbReference>
<dbReference type="PANTHER" id="PTHR30468">
    <property type="entry name" value="ALPHA-KETOGLUTARATE-DEPENDENT SULFONATE DIOXYGENASE"/>
    <property type="match status" value="1"/>
</dbReference>
<name>A0ABW0NDN9_9BURK</name>
<comment type="similarity">
    <text evidence="1">Belongs to the TfdA dioxygenase family.</text>
</comment>
<evidence type="ECO:0000256" key="2">
    <source>
        <dbReference type="ARBA" id="ARBA00022723"/>
    </source>
</evidence>
<dbReference type="PANTHER" id="PTHR30468:SF1">
    <property type="entry name" value="ALPHA-KETOGLUTARATE-DEPENDENT SULFONATE DIOXYGENASE"/>
    <property type="match status" value="1"/>
</dbReference>
<feature type="region of interest" description="Disordered" evidence="6">
    <location>
        <begin position="285"/>
        <end position="328"/>
    </location>
</feature>
<dbReference type="InterPro" id="IPR051323">
    <property type="entry name" value="AtsK-like"/>
</dbReference>
<evidence type="ECO:0000259" key="7">
    <source>
        <dbReference type="Pfam" id="PF02668"/>
    </source>
</evidence>
<keyword evidence="4" id="KW-0560">Oxidoreductase</keyword>
<evidence type="ECO:0000256" key="5">
    <source>
        <dbReference type="ARBA" id="ARBA00023004"/>
    </source>
</evidence>
<protein>
    <submittedName>
        <fullName evidence="8">TauD/TfdA dioxygenase family protein</fullName>
    </submittedName>
</protein>
<dbReference type="Proteomes" id="UP001596037">
    <property type="component" value="Unassembled WGS sequence"/>
</dbReference>
<keyword evidence="9" id="KW-1185">Reference proteome</keyword>
<feature type="compositionally biased region" description="Basic and acidic residues" evidence="6">
    <location>
        <begin position="314"/>
        <end position="328"/>
    </location>
</feature>
<organism evidence="8 9">
    <name type="scientific">Caenimonas terrae</name>
    <dbReference type="NCBI Taxonomy" id="696074"/>
    <lineage>
        <taxon>Bacteria</taxon>
        <taxon>Pseudomonadati</taxon>
        <taxon>Pseudomonadota</taxon>
        <taxon>Betaproteobacteria</taxon>
        <taxon>Burkholderiales</taxon>
        <taxon>Comamonadaceae</taxon>
        <taxon>Caenimonas</taxon>
    </lineage>
</organism>
<dbReference type="EMBL" id="JBHSMF010000005">
    <property type="protein sequence ID" value="MFC5497049.1"/>
    <property type="molecule type" value="Genomic_DNA"/>
</dbReference>
<accession>A0ABW0NDN9</accession>
<keyword evidence="2" id="KW-0479">Metal-binding</keyword>
<dbReference type="RefSeq" id="WP_376849083.1">
    <property type="nucleotide sequence ID" value="NZ_JBHSMF010000005.1"/>
</dbReference>
<dbReference type="SUPFAM" id="SSF51197">
    <property type="entry name" value="Clavaminate synthase-like"/>
    <property type="match status" value="1"/>
</dbReference>
<evidence type="ECO:0000256" key="6">
    <source>
        <dbReference type="SAM" id="MobiDB-lite"/>
    </source>
</evidence>
<keyword evidence="5" id="KW-0408">Iron</keyword>
<sequence>MPTPTPTAAGFEVIRLGGNIGAEIRGLDLTQPLAPRQFEALHAAFVRHEVLVLRDQDITLEQQMAFGRLFGELSIHPFSPNLDDKREVIVLDYSADNPPALTDQWHADETFRAAPPSITILRAKVVPQYGGDTLFASMTAAYTGLSERMKQYIHGLEAIHDFKPWRPLFTSSEAHQAKLRELERQFPNPSHPVVRLHPVSGRRSINVNAQFTTKIKGLKEDESNMILQYLYSRAQIPEFQLRVKWQPHTVVMWDNRSTHHYAPHDYYPQRRTMNRVTISGEPVQGVSGSYTPEEGVEPLPDGHNVKPAAGAKRPIREFERGLASKESA</sequence>
<reference evidence="9" key="1">
    <citation type="journal article" date="2019" name="Int. J. Syst. Evol. Microbiol.">
        <title>The Global Catalogue of Microorganisms (GCM) 10K type strain sequencing project: providing services to taxonomists for standard genome sequencing and annotation.</title>
        <authorList>
            <consortium name="The Broad Institute Genomics Platform"/>
            <consortium name="The Broad Institute Genome Sequencing Center for Infectious Disease"/>
            <person name="Wu L."/>
            <person name="Ma J."/>
        </authorList>
    </citation>
    <scope>NUCLEOTIDE SEQUENCE [LARGE SCALE GENOMIC DNA]</scope>
    <source>
        <strain evidence="9">CCUG 57401</strain>
    </source>
</reference>
<proteinExistence type="inferred from homology"/>
<comment type="caution">
    <text evidence="8">The sequence shown here is derived from an EMBL/GenBank/DDBJ whole genome shotgun (WGS) entry which is preliminary data.</text>
</comment>